<dbReference type="InterPro" id="IPR018060">
    <property type="entry name" value="HTH_AraC"/>
</dbReference>
<dbReference type="Pfam" id="PF06719">
    <property type="entry name" value="AraC_N"/>
    <property type="match status" value="1"/>
</dbReference>
<accession>A0A084IHG6</accession>
<evidence type="ECO:0000256" key="2">
    <source>
        <dbReference type="ARBA" id="ARBA00023163"/>
    </source>
</evidence>
<dbReference type="PROSITE" id="PS01124">
    <property type="entry name" value="HTH_ARAC_FAMILY_2"/>
    <property type="match status" value="1"/>
</dbReference>
<dbReference type="Pfam" id="PF12833">
    <property type="entry name" value="HTH_18"/>
    <property type="match status" value="1"/>
</dbReference>
<comment type="caution">
    <text evidence="4">The sequence shown here is derived from an EMBL/GenBank/DDBJ whole genome shotgun (WGS) entry which is preliminary data.</text>
</comment>
<keyword evidence="2" id="KW-0804">Transcription</keyword>
<dbReference type="SUPFAM" id="SSF46689">
    <property type="entry name" value="Homeodomain-like"/>
    <property type="match status" value="2"/>
</dbReference>
<feature type="domain" description="HTH araC/xylS-type" evidence="3">
    <location>
        <begin position="198"/>
        <end position="296"/>
    </location>
</feature>
<name>A0A084IHG6_SALHC</name>
<gene>
    <name evidence="4" type="ORF">C41B8_16479</name>
</gene>
<dbReference type="eggNOG" id="COG2207">
    <property type="taxonomic scope" value="Bacteria"/>
</dbReference>
<dbReference type="RefSeq" id="WP_051883689.1">
    <property type="nucleotide sequence ID" value="NZ_APNK01000038.1"/>
</dbReference>
<dbReference type="PANTHER" id="PTHR43436">
    <property type="entry name" value="ARAC-FAMILY TRANSCRIPTIONAL REGULATOR"/>
    <property type="match status" value="1"/>
</dbReference>
<dbReference type="InterPro" id="IPR009057">
    <property type="entry name" value="Homeodomain-like_sf"/>
</dbReference>
<dbReference type="InterPro" id="IPR009594">
    <property type="entry name" value="Tscrpt_reg_HTH_AraC_N"/>
</dbReference>
<dbReference type="PANTHER" id="PTHR43436:SF2">
    <property type="entry name" value="ARAC_XYLS FAMILY TRANSCRIPTIONAL REGULATOR"/>
    <property type="match status" value="1"/>
</dbReference>
<dbReference type="GO" id="GO:0003700">
    <property type="term" value="F:DNA-binding transcription factor activity"/>
    <property type="evidence" value="ECO:0007669"/>
    <property type="project" value="InterPro"/>
</dbReference>
<evidence type="ECO:0000259" key="3">
    <source>
        <dbReference type="PROSITE" id="PS01124"/>
    </source>
</evidence>
<dbReference type="Gene3D" id="1.10.10.60">
    <property type="entry name" value="Homeodomain-like"/>
    <property type="match status" value="2"/>
</dbReference>
<evidence type="ECO:0000256" key="1">
    <source>
        <dbReference type="ARBA" id="ARBA00023015"/>
    </source>
</evidence>
<dbReference type="AlphaFoldDB" id="A0A084IHG6"/>
<reference evidence="4 5" key="1">
    <citation type="submission" date="2013-03" db="EMBL/GenBank/DDBJ databases">
        <title>Salinisphaera hydrothermalis C41B8 Genome Sequencing.</title>
        <authorList>
            <person name="Li C."/>
            <person name="Lai Q."/>
            <person name="Shao Z."/>
        </authorList>
    </citation>
    <scope>NUCLEOTIDE SEQUENCE [LARGE SCALE GENOMIC DNA]</scope>
    <source>
        <strain evidence="4 5">C41B8</strain>
    </source>
</reference>
<evidence type="ECO:0000313" key="5">
    <source>
        <dbReference type="Proteomes" id="UP000028302"/>
    </source>
</evidence>
<keyword evidence="1" id="KW-0805">Transcription regulation</keyword>
<dbReference type="EMBL" id="APNK01000038">
    <property type="protein sequence ID" value="KEZ76150.1"/>
    <property type="molecule type" value="Genomic_DNA"/>
</dbReference>
<evidence type="ECO:0000313" key="4">
    <source>
        <dbReference type="EMBL" id="KEZ76150.1"/>
    </source>
</evidence>
<dbReference type="STRING" id="1304275.C41B8_16479"/>
<protein>
    <submittedName>
        <fullName evidence="4">AraC family transcriptional regulator</fullName>
    </submittedName>
</protein>
<dbReference type="PATRIC" id="fig|1304275.5.peg.3373"/>
<dbReference type="OrthoDB" id="34150at2"/>
<organism evidence="4 5">
    <name type="scientific">Salinisphaera hydrothermalis (strain C41B8)</name>
    <dbReference type="NCBI Taxonomy" id="1304275"/>
    <lineage>
        <taxon>Bacteria</taxon>
        <taxon>Pseudomonadati</taxon>
        <taxon>Pseudomonadota</taxon>
        <taxon>Gammaproteobacteria</taxon>
        <taxon>Salinisphaerales</taxon>
        <taxon>Salinisphaeraceae</taxon>
        <taxon>Salinisphaera</taxon>
    </lineage>
</organism>
<keyword evidence="5" id="KW-1185">Reference proteome</keyword>
<dbReference type="SMART" id="SM00342">
    <property type="entry name" value="HTH_ARAC"/>
    <property type="match status" value="1"/>
</dbReference>
<proteinExistence type="predicted"/>
<dbReference type="Proteomes" id="UP000028302">
    <property type="component" value="Unassembled WGS sequence"/>
</dbReference>
<dbReference type="GO" id="GO:0043565">
    <property type="term" value="F:sequence-specific DNA binding"/>
    <property type="evidence" value="ECO:0007669"/>
    <property type="project" value="InterPro"/>
</dbReference>
<sequence length="316" mass="35354">MRSTTAPPSDQQQRMVELLDRMSPLEGYNLTALPDVRFLRSNRALRHVPVLYDPGIVIVCQGRKRGYWGDRSYVYDAQHYLAVSIPVPFTMETDASPQEPLLAIYLHLDIPLAAELLMDIETQRMDAPARPCGMIASPMAPAMAATVARFLEIMAVSEDQPVLGRAMVREIYYRVLQGPQGAGLRAALGAHTPFGRIRRAIQRIHSDYARPITVEQLARDACMSIPTFHAQFKSATETSPMQYVKTVRLHQARLLMFREDMTAASAAAAVGYESPSQFSREFKRLFDRTPTAEVAWMRSSFALPAKPSPSIYVASH</sequence>